<proteinExistence type="predicted"/>
<dbReference type="Pfam" id="PF05685">
    <property type="entry name" value="Uma2"/>
    <property type="match status" value="1"/>
</dbReference>
<dbReference type="PANTHER" id="PTHR36558">
    <property type="entry name" value="GLR1098 PROTEIN"/>
    <property type="match status" value="1"/>
</dbReference>
<gene>
    <name evidence="2" type="ORF">AACH10_23355</name>
</gene>
<dbReference type="GO" id="GO:0004519">
    <property type="term" value="F:endonuclease activity"/>
    <property type="evidence" value="ECO:0007669"/>
    <property type="project" value="UniProtKB-KW"/>
</dbReference>
<dbReference type="EMBL" id="JBBUTH010000011">
    <property type="protein sequence ID" value="MEK8053212.1"/>
    <property type="molecule type" value="Genomic_DNA"/>
</dbReference>
<dbReference type="RefSeq" id="WP_341412956.1">
    <property type="nucleotide sequence ID" value="NZ_JBBUTH010000011.1"/>
</dbReference>
<name>A0ABU9CRG0_9BURK</name>
<feature type="domain" description="Putative restriction endonuclease" evidence="1">
    <location>
        <begin position="22"/>
        <end position="178"/>
    </location>
</feature>
<dbReference type="SUPFAM" id="SSF52980">
    <property type="entry name" value="Restriction endonuclease-like"/>
    <property type="match status" value="1"/>
</dbReference>
<comment type="caution">
    <text evidence="2">The sequence shown here is derived from an EMBL/GenBank/DDBJ whole genome shotgun (WGS) entry which is preliminary data.</text>
</comment>
<dbReference type="Proteomes" id="UP001365405">
    <property type="component" value="Unassembled WGS sequence"/>
</dbReference>
<evidence type="ECO:0000313" key="2">
    <source>
        <dbReference type="EMBL" id="MEK8053212.1"/>
    </source>
</evidence>
<keyword evidence="3" id="KW-1185">Reference proteome</keyword>
<dbReference type="CDD" id="cd06260">
    <property type="entry name" value="DUF820-like"/>
    <property type="match status" value="1"/>
</dbReference>
<evidence type="ECO:0000259" key="1">
    <source>
        <dbReference type="Pfam" id="PF05685"/>
    </source>
</evidence>
<dbReference type="InterPro" id="IPR012296">
    <property type="entry name" value="Nuclease_put_TT1808"/>
</dbReference>
<sequence>MSLIASERAVGYALQKPRMTAEEYLAWDAGQTEKTEFIAGEVFAMAGGEDRNNTVALNLVMALRQHLAGSPCRVYAHDLKLRVEAADCFFYPDLMVTCSASDLSDRLIKREPVLVAEVLSPSTGAFDRGDKFAAYRQLPSLREYLLVDVDRLRCDLFRKGADGLWVLHPSEAGQAVHLASVDLTVPPEAMWADLEPAAAPAAPPPP</sequence>
<reference evidence="2 3" key="1">
    <citation type="submission" date="2024-04" db="EMBL/GenBank/DDBJ databases">
        <title>Novel species of the genus Ideonella isolated from streams.</title>
        <authorList>
            <person name="Lu H."/>
        </authorList>
    </citation>
    <scope>NUCLEOTIDE SEQUENCE [LARGE SCALE GENOMIC DNA]</scope>
    <source>
        <strain evidence="2 3">DXS22W</strain>
    </source>
</reference>
<dbReference type="InterPro" id="IPR011335">
    <property type="entry name" value="Restrct_endonuc-II-like"/>
</dbReference>
<keyword evidence="2" id="KW-0378">Hydrolase</keyword>
<keyword evidence="2" id="KW-0540">Nuclease</keyword>
<evidence type="ECO:0000313" key="3">
    <source>
        <dbReference type="Proteomes" id="UP001365405"/>
    </source>
</evidence>
<dbReference type="Gene3D" id="3.90.1570.10">
    <property type="entry name" value="tt1808, chain A"/>
    <property type="match status" value="1"/>
</dbReference>
<keyword evidence="2" id="KW-0255">Endonuclease</keyword>
<dbReference type="PANTHER" id="PTHR36558:SF1">
    <property type="entry name" value="RESTRICTION ENDONUCLEASE DOMAIN-CONTAINING PROTEIN-RELATED"/>
    <property type="match status" value="1"/>
</dbReference>
<accession>A0ABU9CRG0</accession>
<organism evidence="2 3">
    <name type="scientific">Pseudaquabacterium inlustre</name>
    <dbReference type="NCBI Taxonomy" id="2984192"/>
    <lineage>
        <taxon>Bacteria</taxon>
        <taxon>Pseudomonadati</taxon>
        <taxon>Pseudomonadota</taxon>
        <taxon>Betaproteobacteria</taxon>
        <taxon>Burkholderiales</taxon>
        <taxon>Sphaerotilaceae</taxon>
        <taxon>Pseudaquabacterium</taxon>
    </lineage>
</organism>
<protein>
    <submittedName>
        <fullName evidence="2">Uma2 family endonuclease</fullName>
    </submittedName>
</protein>
<dbReference type="InterPro" id="IPR008538">
    <property type="entry name" value="Uma2"/>
</dbReference>